<dbReference type="GO" id="GO:0015020">
    <property type="term" value="F:glucuronosyltransferase activity"/>
    <property type="evidence" value="ECO:0007669"/>
    <property type="project" value="UniProtKB-EC"/>
</dbReference>
<keyword evidence="6" id="KW-0812">Transmembrane</keyword>
<evidence type="ECO:0000313" key="7">
    <source>
        <dbReference type="Proteomes" id="UP000492821"/>
    </source>
</evidence>
<dbReference type="Gene3D" id="3.40.50.2000">
    <property type="entry name" value="Glycogen Phosphorylase B"/>
    <property type="match status" value="1"/>
</dbReference>
<evidence type="ECO:0000256" key="5">
    <source>
        <dbReference type="RuleBase" id="RU003718"/>
    </source>
</evidence>
<dbReference type="InterPro" id="IPR035595">
    <property type="entry name" value="UDP_glycos_trans_CS"/>
</dbReference>
<dbReference type="EC" id="2.4.1.17" evidence="6"/>
<proteinExistence type="inferred from homology"/>
<dbReference type="InterPro" id="IPR002213">
    <property type="entry name" value="UDP_glucos_trans"/>
</dbReference>
<feature type="transmembrane region" description="Helical" evidence="6">
    <location>
        <begin position="412"/>
        <end position="435"/>
    </location>
</feature>
<organism evidence="7 8">
    <name type="scientific">Panagrellus redivivus</name>
    <name type="common">Microworm</name>
    <dbReference type="NCBI Taxonomy" id="6233"/>
    <lineage>
        <taxon>Eukaryota</taxon>
        <taxon>Metazoa</taxon>
        <taxon>Ecdysozoa</taxon>
        <taxon>Nematoda</taxon>
        <taxon>Chromadorea</taxon>
        <taxon>Rhabditida</taxon>
        <taxon>Tylenchina</taxon>
        <taxon>Panagrolaimomorpha</taxon>
        <taxon>Panagrolaimoidea</taxon>
        <taxon>Panagrolaimidae</taxon>
        <taxon>Panagrellus</taxon>
    </lineage>
</organism>
<keyword evidence="2 5" id="KW-0328">Glycosyltransferase</keyword>
<reference evidence="8" key="2">
    <citation type="submission" date="2020-10" db="UniProtKB">
        <authorList>
            <consortium name="WormBaseParasite"/>
        </authorList>
    </citation>
    <scope>IDENTIFICATION</scope>
</reference>
<dbReference type="AlphaFoldDB" id="A0A7E4WE84"/>
<dbReference type="GO" id="GO:0016020">
    <property type="term" value="C:membrane"/>
    <property type="evidence" value="ECO:0007669"/>
    <property type="project" value="UniProtKB-SubCell"/>
</dbReference>
<keyword evidence="6" id="KW-1133">Transmembrane helix</keyword>
<keyword evidence="3 5" id="KW-0808">Transferase</keyword>
<evidence type="ECO:0000256" key="1">
    <source>
        <dbReference type="ARBA" id="ARBA00009995"/>
    </source>
</evidence>
<comment type="subcellular location">
    <subcellularLocation>
        <location evidence="6">Membrane</location>
        <topology evidence="6">Single-pass membrane protein</topology>
    </subcellularLocation>
</comment>
<sequence>MLSTFWKHDPHSAVLGVIHGIGDLALNQIVLETAPVVLKILNSKYDLIIVDEIFSVHGMAMTKLLKQFDGTPHIVFTTSNVGGESNVAEIALGHTPILDSTHGTPLPLGPGDVYNPKKFSHRLFNVLEAVGEYLSLYFYRPFFYTGPQLLNVENFDTYEIQRTAEMNLRDSFDRIGRIVPHAEDFRSVGSHCKVPESLTGDLKDFVEDKSSKGTIYIAFGSLVNFDYCPEHIFNAIFGAIDRFHEYRVIMAMKTLKKRHLPKFNDHVKILNWAPQHAILTHPKTIAFLSHGGLKSFKEALCATTPLIFMPIIAEQGMIARTSMRMGIGQAVSKYTATEQQIVDVITEVITNPSYKIKITKLKEAFLDRIMPSLDEGAWLVNKLLSRKDKLGFRSYQRPNEDHSIMFFRREGIYLGNLTYFGLDWGVVVFGMLVLVSN</sequence>
<dbReference type="Proteomes" id="UP000492821">
    <property type="component" value="Unassembled WGS sequence"/>
</dbReference>
<evidence type="ECO:0000256" key="6">
    <source>
        <dbReference type="RuleBase" id="RU362059"/>
    </source>
</evidence>
<keyword evidence="6" id="KW-0472">Membrane</keyword>
<name>A0A7E4WE84_PANRE</name>
<dbReference type="PANTHER" id="PTHR48043:SF62">
    <property type="entry name" value="GLUCURONOSYLTRANSFERASE"/>
    <property type="match status" value="1"/>
</dbReference>
<dbReference type="WBParaSite" id="Pan_g9973.t1">
    <property type="protein sequence ID" value="Pan_g9973.t1"/>
    <property type="gene ID" value="Pan_g9973"/>
</dbReference>
<keyword evidence="7" id="KW-1185">Reference proteome</keyword>
<dbReference type="SUPFAM" id="SSF53756">
    <property type="entry name" value="UDP-Glycosyltransferase/glycogen phosphorylase"/>
    <property type="match status" value="1"/>
</dbReference>
<comment type="catalytic activity">
    <reaction evidence="4 6">
        <text>glucuronate acceptor + UDP-alpha-D-glucuronate = acceptor beta-D-glucuronoside + UDP + H(+)</text>
        <dbReference type="Rhea" id="RHEA:21032"/>
        <dbReference type="ChEBI" id="CHEBI:15378"/>
        <dbReference type="ChEBI" id="CHEBI:58052"/>
        <dbReference type="ChEBI" id="CHEBI:58223"/>
        <dbReference type="ChEBI" id="CHEBI:132367"/>
        <dbReference type="ChEBI" id="CHEBI:132368"/>
        <dbReference type="EC" id="2.4.1.17"/>
    </reaction>
</comment>
<dbReference type="PROSITE" id="PS00375">
    <property type="entry name" value="UDPGT"/>
    <property type="match status" value="1"/>
</dbReference>
<evidence type="ECO:0000256" key="4">
    <source>
        <dbReference type="ARBA" id="ARBA00047475"/>
    </source>
</evidence>
<evidence type="ECO:0000313" key="8">
    <source>
        <dbReference type="WBParaSite" id="Pan_g9973.t1"/>
    </source>
</evidence>
<dbReference type="CDD" id="cd03784">
    <property type="entry name" value="GT1_Gtf-like"/>
    <property type="match status" value="1"/>
</dbReference>
<reference evidence="7" key="1">
    <citation type="journal article" date="2013" name="Genetics">
        <title>The draft genome and transcriptome of Panagrellus redivivus are shaped by the harsh demands of a free-living lifestyle.</title>
        <authorList>
            <person name="Srinivasan J."/>
            <person name="Dillman A.R."/>
            <person name="Macchietto M.G."/>
            <person name="Heikkinen L."/>
            <person name="Lakso M."/>
            <person name="Fracchia K.M."/>
            <person name="Antoshechkin I."/>
            <person name="Mortazavi A."/>
            <person name="Wong G."/>
            <person name="Sternberg P.W."/>
        </authorList>
    </citation>
    <scope>NUCLEOTIDE SEQUENCE [LARGE SCALE GENOMIC DNA]</scope>
    <source>
        <strain evidence="7">MT8872</strain>
    </source>
</reference>
<accession>A0A7E4WE84</accession>
<dbReference type="PANTHER" id="PTHR48043">
    <property type="entry name" value="EG:EG0003.4 PROTEIN-RELATED"/>
    <property type="match status" value="1"/>
</dbReference>
<protein>
    <recommendedName>
        <fullName evidence="6">UDP-glucuronosyltransferase</fullName>
        <ecNumber evidence="6">2.4.1.17</ecNumber>
    </recommendedName>
</protein>
<dbReference type="Pfam" id="PF00201">
    <property type="entry name" value="UDPGT"/>
    <property type="match status" value="1"/>
</dbReference>
<evidence type="ECO:0000256" key="2">
    <source>
        <dbReference type="ARBA" id="ARBA00022676"/>
    </source>
</evidence>
<comment type="similarity">
    <text evidence="1 5">Belongs to the UDP-glycosyltransferase family.</text>
</comment>
<evidence type="ECO:0000256" key="3">
    <source>
        <dbReference type="ARBA" id="ARBA00022679"/>
    </source>
</evidence>
<dbReference type="InterPro" id="IPR050271">
    <property type="entry name" value="UDP-glycosyltransferase"/>
</dbReference>